<dbReference type="EMBL" id="CAJVPW010016329">
    <property type="protein sequence ID" value="CAG8669097.1"/>
    <property type="molecule type" value="Genomic_DNA"/>
</dbReference>
<name>A0ACA9NV66_9GLOM</name>
<protein>
    <submittedName>
        <fullName evidence="1">13256_t:CDS:1</fullName>
    </submittedName>
</protein>
<feature type="non-terminal residue" evidence="1">
    <location>
        <position position="513"/>
    </location>
</feature>
<gene>
    <name evidence="1" type="ORF">SPELUC_LOCUS9578</name>
</gene>
<sequence>PVETYITIEQFFLDLAKKHMLSDNLALVEKIEVRCGSSKVSVNQNVDLECNLWEIAMEYGKHFKPSIKPNKKEQLRNDIIIWIKKENGGWIGPDAAETIGKPFIQDLTNTLWYIDGCNHNTFTQQYNLPKVFESFMGYNNLPDYKCACSRFNSEELNEYSDCLLKYVTCPWISKLPFSRFLKEPVTKLGEDLSKYAEYLIHKRAETPRNQEFDHPIVNEYNNSQLKILPANVKCTSDNIIKYKNLSSALQEKQYWQPILVDNFCSSMSCMQKHRYITNLDAGFTFKIGIYAYHHGNACNATYIWRINENATEEEISNEHYRIRTEIKKNFLTYHTRLLEVDDSLVPEDTSKKHIENKSRILEFMSHCCRSRTYFFEIRKCQAAETGCVICKPPWSKPDVFSKLRPFLDPISKANEDHYMTFYEIYGKDTTEKYRPSSLQKANASKLSSTSMTINSLGINGMGFSLQAQYAANVRVLVKCIECNRPRVLYSQYRLNPDEEIFLKNFIETIDYTC</sequence>
<accession>A0ACA9NV66</accession>
<organism evidence="1 2">
    <name type="scientific">Cetraspora pellucida</name>
    <dbReference type="NCBI Taxonomy" id="1433469"/>
    <lineage>
        <taxon>Eukaryota</taxon>
        <taxon>Fungi</taxon>
        <taxon>Fungi incertae sedis</taxon>
        <taxon>Mucoromycota</taxon>
        <taxon>Glomeromycotina</taxon>
        <taxon>Glomeromycetes</taxon>
        <taxon>Diversisporales</taxon>
        <taxon>Gigasporaceae</taxon>
        <taxon>Cetraspora</taxon>
    </lineage>
</organism>
<comment type="caution">
    <text evidence="1">The sequence shown here is derived from an EMBL/GenBank/DDBJ whole genome shotgun (WGS) entry which is preliminary data.</text>
</comment>
<evidence type="ECO:0000313" key="1">
    <source>
        <dbReference type="EMBL" id="CAG8669097.1"/>
    </source>
</evidence>
<feature type="non-terminal residue" evidence="1">
    <location>
        <position position="1"/>
    </location>
</feature>
<reference evidence="1" key="1">
    <citation type="submission" date="2021-06" db="EMBL/GenBank/DDBJ databases">
        <authorList>
            <person name="Kallberg Y."/>
            <person name="Tangrot J."/>
            <person name="Rosling A."/>
        </authorList>
    </citation>
    <scope>NUCLEOTIDE SEQUENCE</scope>
    <source>
        <strain evidence="1">28 12/20/2015</strain>
    </source>
</reference>
<evidence type="ECO:0000313" key="2">
    <source>
        <dbReference type="Proteomes" id="UP000789366"/>
    </source>
</evidence>
<dbReference type="Proteomes" id="UP000789366">
    <property type="component" value="Unassembled WGS sequence"/>
</dbReference>
<proteinExistence type="predicted"/>
<keyword evidence="2" id="KW-1185">Reference proteome</keyword>